<organism evidence="1 2">
    <name type="scientific">Amanita muscaria (strain Koide BX008)</name>
    <dbReference type="NCBI Taxonomy" id="946122"/>
    <lineage>
        <taxon>Eukaryota</taxon>
        <taxon>Fungi</taxon>
        <taxon>Dikarya</taxon>
        <taxon>Basidiomycota</taxon>
        <taxon>Agaricomycotina</taxon>
        <taxon>Agaricomycetes</taxon>
        <taxon>Agaricomycetidae</taxon>
        <taxon>Agaricales</taxon>
        <taxon>Pluteineae</taxon>
        <taxon>Amanitaceae</taxon>
        <taxon>Amanita</taxon>
    </lineage>
</organism>
<dbReference type="InParanoid" id="A0A0C2X883"/>
<name>A0A0C2X883_AMAMK</name>
<keyword evidence="2" id="KW-1185">Reference proteome</keyword>
<reference evidence="1 2" key="1">
    <citation type="submission" date="2014-04" db="EMBL/GenBank/DDBJ databases">
        <title>Evolutionary Origins and Diversification of the Mycorrhizal Mutualists.</title>
        <authorList>
            <consortium name="DOE Joint Genome Institute"/>
            <consortium name="Mycorrhizal Genomics Consortium"/>
            <person name="Kohler A."/>
            <person name="Kuo A."/>
            <person name="Nagy L.G."/>
            <person name="Floudas D."/>
            <person name="Copeland A."/>
            <person name="Barry K.W."/>
            <person name="Cichocki N."/>
            <person name="Veneault-Fourrey C."/>
            <person name="LaButti K."/>
            <person name="Lindquist E.A."/>
            <person name="Lipzen A."/>
            <person name="Lundell T."/>
            <person name="Morin E."/>
            <person name="Murat C."/>
            <person name="Riley R."/>
            <person name="Ohm R."/>
            <person name="Sun H."/>
            <person name="Tunlid A."/>
            <person name="Henrissat B."/>
            <person name="Grigoriev I.V."/>
            <person name="Hibbett D.S."/>
            <person name="Martin F."/>
        </authorList>
    </citation>
    <scope>NUCLEOTIDE SEQUENCE [LARGE SCALE GENOMIC DNA]</scope>
    <source>
        <strain evidence="1 2">Koide BX008</strain>
    </source>
</reference>
<protein>
    <submittedName>
        <fullName evidence="1">Uncharacterized protein</fullName>
    </submittedName>
</protein>
<dbReference type="Proteomes" id="UP000054549">
    <property type="component" value="Unassembled WGS sequence"/>
</dbReference>
<proteinExistence type="predicted"/>
<dbReference type="EMBL" id="KN818245">
    <property type="protein sequence ID" value="KIL64973.1"/>
    <property type="molecule type" value="Genomic_DNA"/>
</dbReference>
<dbReference type="AlphaFoldDB" id="A0A0C2X883"/>
<evidence type="ECO:0000313" key="2">
    <source>
        <dbReference type="Proteomes" id="UP000054549"/>
    </source>
</evidence>
<accession>A0A0C2X883</accession>
<dbReference type="HOGENOM" id="CLU_3049837_0_0_1"/>
<evidence type="ECO:0000313" key="1">
    <source>
        <dbReference type="EMBL" id="KIL64973.1"/>
    </source>
</evidence>
<gene>
    <name evidence="1" type="ORF">M378DRAFT_162543</name>
</gene>
<sequence>MQGVAGCGGADLSASNCRVEGGVSETNLTSTCIKAKILCLSQTLSLVPCSGYAQ</sequence>